<proteinExistence type="predicted"/>
<dbReference type="RefSeq" id="WP_066801887.1">
    <property type="nucleotide sequence ID" value="NZ_CP014206.1"/>
</dbReference>
<gene>
    <name evidence="2" type="ORF">AWY79_06845</name>
    <name evidence="3" type="ORF">EDC59_101238</name>
</gene>
<evidence type="ECO:0000313" key="4">
    <source>
        <dbReference type="Proteomes" id="UP000055611"/>
    </source>
</evidence>
<protein>
    <submittedName>
        <fullName evidence="3">Tail-collar fiber protein</fullName>
    </submittedName>
</protein>
<dbReference type="Pfam" id="PF12571">
    <property type="entry name" value="Phage_tail_fib"/>
    <property type="match status" value="1"/>
</dbReference>
<dbReference type="OrthoDB" id="7710585at2"/>
<evidence type="ECO:0000313" key="2">
    <source>
        <dbReference type="EMBL" id="AMK10841.1"/>
    </source>
</evidence>
<evidence type="ECO:0000259" key="1">
    <source>
        <dbReference type="Pfam" id="PF12571"/>
    </source>
</evidence>
<accession>A0A126QLR4</accession>
<dbReference type="EMBL" id="CP014206">
    <property type="protein sequence ID" value="AMK10841.1"/>
    <property type="molecule type" value="Genomic_DNA"/>
</dbReference>
<dbReference type="InterPro" id="IPR022225">
    <property type="entry name" value="Phage_tail_fibre_N"/>
</dbReference>
<keyword evidence="4" id="KW-1185">Reference proteome</keyword>
<dbReference type="Proteomes" id="UP000295506">
    <property type="component" value="Unassembled WGS sequence"/>
</dbReference>
<sequence length="350" mass="36273">MALILTKAGAEAYAEAEATGIKLQGTHMAVGDGNGVAVSPTNAWESLTNETWRGDLQSITANEAGQAVFVAHVPITVGGWYIREVGIFAGETLIAVAAYPEAWKPAPEAADKVELVITAPLAFSDTENISLTVDTTKVLASQVHVAEAIDTHDTDPGAHADIRQALIEKVHNSLSFRDAADAHPMSAVTGLADALSILDQDLAQIEIDYLDSSDIGVSVLAPDGDGSAVTGVDANLLRGLTPNAIMQSPFIGNRTATGTWTLTVTVARPVFLVAHAPLDQGTDAYVEFKVISGSISSSISSLNRVSGLGLAATGAGYSNCAVIIPSDTTLEIQITKRLGGAVVTAFQNNA</sequence>
<feature type="domain" description="Phage tail fibre protein N-terminal" evidence="1">
    <location>
        <begin position="3"/>
        <end position="142"/>
    </location>
</feature>
<dbReference type="InterPro" id="IPR051934">
    <property type="entry name" value="Phage_Tail_Fiber_Structural"/>
</dbReference>
<name>A0A126QLR4_9BACT</name>
<evidence type="ECO:0000313" key="5">
    <source>
        <dbReference type="Proteomes" id="UP000295506"/>
    </source>
</evidence>
<dbReference type="PANTHER" id="PTHR35191:SF1">
    <property type="entry name" value="PROPHAGE SIDE TAIL FIBER PROTEIN HOMOLOG STFQ-RELATED"/>
    <property type="match status" value="1"/>
</dbReference>
<dbReference type="KEGG" id="dej:AWY79_06845"/>
<dbReference type="PANTHER" id="PTHR35191">
    <property type="entry name" value="PROPHAGE SIDE TAIL FIBER PROTEIN HOMOLOG STFQ-RELATED"/>
    <property type="match status" value="1"/>
</dbReference>
<evidence type="ECO:0000313" key="3">
    <source>
        <dbReference type="EMBL" id="TDT91835.1"/>
    </source>
</evidence>
<dbReference type="EMBL" id="SOBK01000001">
    <property type="protein sequence ID" value="TDT91835.1"/>
    <property type="molecule type" value="Genomic_DNA"/>
</dbReference>
<reference evidence="3 5" key="2">
    <citation type="submission" date="2019-03" db="EMBL/GenBank/DDBJ databases">
        <title>Genomic Encyclopedia of Type Strains, Phase IV (KMG-IV): sequencing the most valuable type-strain genomes for metagenomic binning, comparative biology and taxonomic classification.</title>
        <authorList>
            <person name="Goeker M."/>
        </authorList>
    </citation>
    <scope>NUCLEOTIDE SEQUENCE [LARGE SCALE GENOMIC DNA]</scope>
    <source>
        <strain evidence="3 5">DSM 101483</strain>
    </source>
</reference>
<organism evidence="3 5">
    <name type="scientific">Pseudodesulfovibrio indicus</name>
    <dbReference type="NCBI Taxonomy" id="1716143"/>
    <lineage>
        <taxon>Bacteria</taxon>
        <taxon>Pseudomonadati</taxon>
        <taxon>Thermodesulfobacteriota</taxon>
        <taxon>Desulfovibrionia</taxon>
        <taxon>Desulfovibrionales</taxon>
        <taxon>Desulfovibrionaceae</taxon>
    </lineage>
</organism>
<reference evidence="2 4" key="1">
    <citation type="journal article" date="2016" name="Front. Microbiol.">
        <title>Genome Sequence of the Piezophilic, Mesophilic Sulfate-Reducing Bacterium Desulfovibrio indicus J2T.</title>
        <authorList>
            <person name="Cao J."/>
            <person name="Maignien L."/>
            <person name="Shao Z."/>
            <person name="Alain K."/>
            <person name="Jebbar M."/>
        </authorList>
    </citation>
    <scope>NUCLEOTIDE SEQUENCE [LARGE SCALE GENOMIC DNA]</scope>
    <source>
        <strain evidence="2 4">J2</strain>
    </source>
</reference>
<dbReference type="AlphaFoldDB" id="A0A126QLR4"/>
<dbReference type="Proteomes" id="UP000055611">
    <property type="component" value="Chromosome"/>
</dbReference>